<evidence type="ECO:0000313" key="3">
    <source>
        <dbReference type="Proteomes" id="UP000520767"/>
    </source>
</evidence>
<protein>
    <submittedName>
        <fullName evidence="2">SAM-dependent methyltransferase</fullName>
    </submittedName>
</protein>
<accession>A0A7W7Q388</accession>
<feature type="domain" description="Methyltransferase" evidence="1">
    <location>
        <begin position="37"/>
        <end position="134"/>
    </location>
</feature>
<organism evidence="2 3">
    <name type="scientific">Actinophytocola algeriensis</name>
    <dbReference type="NCBI Taxonomy" id="1768010"/>
    <lineage>
        <taxon>Bacteria</taxon>
        <taxon>Bacillati</taxon>
        <taxon>Actinomycetota</taxon>
        <taxon>Actinomycetes</taxon>
        <taxon>Pseudonocardiales</taxon>
        <taxon>Pseudonocardiaceae</taxon>
    </lineage>
</organism>
<keyword evidence="3" id="KW-1185">Reference proteome</keyword>
<dbReference type="InterPro" id="IPR041698">
    <property type="entry name" value="Methyltransf_25"/>
</dbReference>
<evidence type="ECO:0000259" key="1">
    <source>
        <dbReference type="Pfam" id="PF13649"/>
    </source>
</evidence>
<dbReference type="Proteomes" id="UP000520767">
    <property type="component" value="Unassembled WGS sequence"/>
</dbReference>
<keyword evidence="2" id="KW-0489">Methyltransferase</keyword>
<sequence>MSVVNDYSRRSEIYDVEYTDDNDLSFWAALADGADTILELPCGSGTRALYLAALGKHVTAVDLEPSMIALVRRKLARTSPRPRVRPVVADMRALDLAERFDAVFVIREGFQFLTDDGEAVQALRGFARRLEDDGFIAVDLADFSARVDGSPYALGYYDRRVPDDVWVDEWRRVTDGAGGVCTRRRRQRHHHDGTVTIDFHYSLDEAGAGVCGWRASVRYRRHNRDSFLRLAARSGLRCAALYGDYAFKPYEAGDPRMIFILENRAPGNE</sequence>
<dbReference type="InterPro" id="IPR029063">
    <property type="entry name" value="SAM-dependent_MTases_sf"/>
</dbReference>
<dbReference type="AlphaFoldDB" id="A0A7W7Q388"/>
<gene>
    <name evidence="2" type="ORF">FHR82_002418</name>
</gene>
<keyword evidence="2" id="KW-0808">Transferase</keyword>
<reference evidence="2 3" key="1">
    <citation type="submission" date="2020-08" db="EMBL/GenBank/DDBJ databases">
        <title>Genomic Encyclopedia of Type Strains, Phase III (KMG-III): the genomes of soil and plant-associated and newly described type strains.</title>
        <authorList>
            <person name="Whitman W."/>
        </authorList>
    </citation>
    <scope>NUCLEOTIDE SEQUENCE [LARGE SCALE GENOMIC DNA]</scope>
    <source>
        <strain evidence="2 3">CECT 8960</strain>
    </source>
</reference>
<proteinExistence type="predicted"/>
<dbReference type="Gene3D" id="2.20.130.10">
    <property type="entry name" value="CAC2371-like domains"/>
    <property type="match status" value="1"/>
</dbReference>
<comment type="caution">
    <text evidence="2">The sequence shown here is derived from an EMBL/GenBank/DDBJ whole genome shotgun (WGS) entry which is preliminary data.</text>
</comment>
<dbReference type="Gene3D" id="3.40.50.150">
    <property type="entry name" value="Vaccinia Virus protein VP39"/>
    <property type="match status" value="1"/>
</dbReference>
<evidence type="ECO:0000313" key="2">
    <source>
        <dbReference type="EMBL" id="MBB4906201.1"/>
    </source>
</evidence>
<dbReference type="RefSeq" id="WP_184810307.1">
    <property type="nucleotide sequence ID" value="NZ_JACHJQ010000002.1"/>
</dbReference>
<name>A0A7W7Q388_9PSEU</name>
<dbReference type="SUPFAM" id="SSF53335">
    <property type="entry name" value="S-adenosyl-L-methionine-dependent methyltransferases"/>
    <property type="match status" value="1"/>
</dbReference>
<dbReference type="GO" id="GO:0032259">
    <property type="term" value="P:methylation"/>
    <property type="evidence" value="ECO:0007669"/>
    <property type="project" value="UniProtKB-KW"/>
</dbReference>
<dbReference type="GO" id="GO:0008168">
    <property type="term" value="F:methyltransferase activity"/>
    <property type="evidence" value="ECO:0007669"/>
    <property type="project" value="UniProtKB-KW"/>
</dbReference>
<dbReference type="Pfam" id="PF13649">
    <property type="entry name" value="Methyltransf_25"/>
    <property type="match status" value="1"/>
</dbReference>
<dbReference type="EMBL" id="JACHJQ010000002">
    <property type="protein sequence ID" value="MBB4906201.1"/>
    <property type="molecule type" value="Genomic_DNA"/>
</dbReference>
<dbReference type="CDD" id="cd02440">
    <property type="entry name" value="AdoMet_MTases"/>
    <property type="match status" value="1"/>
</dbReference>